<evidence type="ECO:0000313" key="8">
    <source>
        <dbReference type="Proteomes" id="UP000018211"/>
    </source>
</evidence>
<evidence type="ECO:0000256" key="6">
    <source>
        <dbReference type="SAM" id="Phobius"/>
    </source>
</evidence>
<organism evidence="7 8">
    <name type="scientific">Vibrio nigripulchritudo SOn1</name>
    <dbReference type="NCBI Taxonomy" id="1238450"/>
    <lineage>
        <taxon>Bacteria</taxon>
        <taxon>Pseudomonadati</taxon>
        <taxon>Pseudomonadota</taxon>
        <taxon>Gammaproteobacteria</taxon>
        <taxon>Vibrionales</taxon>
        <taxon>Vibrionaceae</taxon>
        <taxon>Vibrio</taxon>
    </lineage>
</organism>
<dbReference type="PIRSF" id="PIRSF006324">
    <property type="entry name" value="LeuE"/>
    <property type="match status" value="1"/>
</dbReference>
<feature type="transmembrane region" description="Helical" evidence="6">
    <location>
        <begin position="6"/>
        <end position="26"/>
    </location>
</feature>
<gene>
    <name evidence="7" type="ORF">VIBNISOn1_1760036</name>
</gene>
<dbReference type="Pfam" id="PF01810">
    <property type="entry name" value="LysE"/>
    <property type="match status" value="1"/>
</dbReference>
<dbReference type="RefSeq" id="WP_022611554.1">
    <property type="nucleotide sequence ID" value="NZ_LK391965.1"/>
</dbReference>
<dbReference type="PANTHER" id="PTHR30086:SF20">
    <property type="entry name" value="ARGININE EXPORTER PROTEIN ARGO-RELATED"/>
    <property type="match status" value="1"/>
</dbReference>
<evidence type="ECO:0000256" key="1">
    <source>
        <dbReference type="ARBA" id="ARBA00004651"/>
    </source>
</evidence>
<proteinExistence type="predicted"/>
<dbReference type="EMBL" id="CAOF01000086">
    <property type="protein sequence ID" value="CCO46415.1"/>
    <property type="molecule type" value="Genomic_DNA"/>
</dbReference>
<feature type="transmembrane region" description="Helical" evidence="6">
    <location>
        <begin position="68"/>
        <end position="88"/>
    </location>
</feature>
<keyword evidence="4 6" id="KW-1133">Transmembrane helix</keyword>
<dbReference type="GO" id="GO:0015171">
    <property type="term" value="F:amino acid transmembrane transporter activity"/>
    <property type="evidence" value="ECO:0007669"/>
    <property type="project" value="TreeGrafter"/>
</dbReference>
<dbReference type="Proteomes" id="UP000018211">
    <property type="component" value="Unassembled WGS sequence"/>
</dbReference>
<evidence type="ECO:0000256" key="2">
    <source>
        <dbReference type="ARBA" id="ARBA00022475"/>
    </source>
</evidence>
<evidence type="ECO:0000313" key="7">
    <source>
        <dbReference type="EMBL" id="CCO46415.1"/>
    </source>
</evidence>
<keyword evidence="5 6" id="KW-0472">Membrane</keyword>
<feature type="transmembrane region" description="Helical" evidence="6">
    <location>
        <begin position="188"/>
        <end position="207"/>
    </location>
</feature>
<feature type="transmembrane region" description="Helical" evidence="6">
    <location>
        <begin position="152"/>
        <end position="176"/>
    </location>
</feature>
<dbReference type="InterPro" id="IPR001123">
    <property type="entry name" value="LeuE-type"/>
</dbReference>
<dbReference type="AlphaFoldDB" id="A0AAV2VPE2"/>
<comment type="subcellular location">
    <subcellularLocation>
        <location evidence="1">Cell membrane</location>
        <topology evidence="1">Multi-pass membrane protein</topology>
    </subcellularLocation>
</comment>
<reference evidence="7 8" key="1">
    <citation type="journal article" date="2013" name="ISME J.">
        <title>Comparative genomics of pathogenic lineages of Vibrio nigripulchritudo identifies virulence-associated traits.</title>
        <authorList>
            <person name="Goudenege D."/>
            <person name="Labreuche Y."/>
            <person name="Krin E."/>
            <person name="Ansquer D."/>
            <person name="Mangenot S."/>
            <person name="Calteau A."/>
            <person name="Medigue C."/>
            <person name="Mazel D."/>
            <person name="Polz M.F."/>
            <person name="Le Roux F."/>
        </authorList>
    </citation>
    <scope>NUCLEOTIDE SEQUENCE [LARGE SCALE GENOMIC DNA]</scope>
    <source>
        <strain evidence="7 8">SOn1</strain>
    </source>
</reference>
<evidence type="ECO:0000256" key="3">
    <source>
        <dbReference type="ARBA" id="ARBA00022692"/>
    </source>
</evidence>
<keyword evidence="3 6" id="KW-0812">Transmembrane</keyword>
<protein>
    <submittedName>
        <fullName evidence="7">Threonine/Lysine efflux family protein</fullName>
    </submittedName>
</protein>
<keyword evidence="2" id="KW-1003">Cell membrane</keyword>
<dbReference type="PANTHER" id="PTHR30086">
    <property type="entry name" value="ARGININE EXPORTER PROTEIN ARGO"/>
    <property type="match status" value="1"/>
</dbReference>
<feature type="transmembrane region" description="Helical" evidence="6">
    <location>
        <begin position="38"/>
        <end position="56"/>
    </location>
</feature>
<sequence>MTIDTLMAFAGIVFLLAIVPGPNALLILYTSVSFGRRFALTNILGFAVAFLIHAYVSAKGLSLLLSQSVMAFSIFKWVGVIYLIWLGISNIRNGIRMAKINVNTAEVHQKTTIGGSFIRGFLTNMLNPKIVMFYLSIFPQFVDPQHLMQQSLLLGMVQALVVGSWFVLVIFFATRLKSWLSAPTTSRWLNYVSGSLFIGFGASLTNARM</sequence>
<evidence type="ECO:0000256" key="4">
    <source>
        <dbReference type="ARBA" id="ARBA00022989"/>
    </source>
</evidence>
<accession>A0AAV2VPE2</accession>
<dbReference type="GO" id="GO:0005886">
    <property type="term" value="C:plasma membrane"/>
    <property type="evidence" value="ECO:0007669"/>
    <property type="project" value="UniProtKB-SubCell"/>
</dbReference>
<name>A0AAV2VPE2_9VIBR</name>
<comment type="caution">
    <text evidence="7">The sequence shown here is derived from an EMBL/GenBank/DDBJ whole genome shotgun (WGS) entry which is preliminary data.</text>
</comment>
<evidence type="ECO:0000256" key="5">
    <source>
        <dbReference type="ARBA" id="ARBA00023136"/>
    </source>
</evidence>